<dbReference type="OrthoDB" id="9779230at2"/>
<proteinExistence type="predicted"/>
<organism evidence="4 5">
    <name type="scientific">Desulfosarcina widdelii</name>
    <dbReference type="NCBI Taxonomy" id="947919"/>
    <lineage>
        <taxon>Bacteria</taxon>
        <taxon>Pseudomonadati</taxon>
        <taxon>Thermodesulfobacteriota</taxon>
        <taxon>Desulfobacteria</taxon>
        <taxon>Desulfobacterales</taxon>
        <taxon>Desulfosarcinaceae</taxon>
        <taxon>Desulfosarcina</taxon>
    </lineage>
</organism>
<dbReference type="PANTHER" id="PTHR35894">
    <property type="entry name" value="GENERAL SECRETION PATHWAY PROTEIN A-RELATED"/>
    <property type="match status" value="1"/>
</dbReference>
<feature type="domain" description="AAA+ ATPase" evidence="3">
    <location>
        <begin position="42"/>
        <end position="189"/>
    </location>
</feature>
<reference evidence="4 5" key="1">
    <citation type="submission" date="2019-11" db="EMBL/GenBank/DDBJ databases">
        <title>Comparative genomics of hydrocarbon-degrading Desulfosarcina strains.</title>
        <authorList>
            <person name="Watanabe M."/>
            <person name="Kojima H."/>
            <person name="Fukui M."/>
        </authorList>
    </citation>
    <scope>NUCLEOTIDE SEQUENCE [LARGE SCALE GENOMIC DNA]</scope>
    <source>
        <strain evidence="4 5">PP31</strain>
    </source>
</reference>
<keyword evidence="2" id="KW-0812">Transmembrane</keyword>
<dbReference type="RefSeq" id="WP_155307700.1">
    <property type="nucleotide sequence ID" value="NZ_AP021875.1"/>
</dbReference>
<dbReference type="SUPFAM" id="SSF52540">
    <property type="entry name" value="P-loop containing nucleoside triphosphate hydrolases"/>
    <property type="match status" value="1"/>
</dbReference>
<gene>
    <name evidence="4" type="ORF">DSCW_65550</name>
</gene>
<evidence type="ECO:0000256" key="2">
    <source>
        <dbReference type="SAM" id="Phobius"/>
    </source>
</evidence>
<dbReference type="Pfam" id="PF13401">
    <property type="entry name" value="AAA_22"/>
    <property type="match status" value="1"/>
</dbReference>
<dbReference type="GO" id="GO:0016887">
    <property type="term" value="F:ATP hydrolysis activity"/>
    <property type="evidence" value="ECO:0007669"/>
    <property type="project" value="InterPro"/>
</dbReference>
<sequence>MYESFYGLDKKPFQITTDPSFLWMGKKHREALSTLKYGVMDNKGFLLLTGDVGTGKTTLINRLVEDIQDKAYTAKIPDPGLSKYDFFRMVSRYFGLPIEVRTKSDFLEPFSRFLNDAHKERKSVLLLIDEAQRLKHDLMEEIRLLSNLEHQDAKLLNIFFVGQNEFNEILMQPENRALMRRITITYNIDPLDPTETCEYIRHRLKTAGAGYEIFSSAAMEEVYAFSNGFPRQINIICDLAMFFASQVSQRTISRKIVSQCRERISFPVDEPTAETKDNIRAPAPTTQYRPIEKRHRTGFRPAWAMRLAAVLIFLALLVVFTPQRYRNGVGQWIRHTYEVYFSPAEQTVGASSSPAVGDSSPPVAEADHVHLSPSDKSQTTSPVDLPLRMPAPPPDIRFPEPGKSKASVSSKSPVASKPSAPAAVATEPAQDPPADAIDWLLEKRRQESGQ</sequence>
<evidence type="ECO:0000313" key="5">
    <source>
        <dbReference type="Proteomes" id="UP000427769"/>
    </source>
</evidence>
<evidence type="ECO:0000256" key="1">
    <source>
        <dbReference type="SAM" id="MobiDB-lite"/>
    </source>
</evidence>
<dbReference type="KEGG" id="dwd:DSCW_65550"/>
<name>A0A5K7ZDC0_9BACT</name>
<keyword evidence="2" id="KW-0472">Membrane</keyword>
<dbReference type="InterPro" id="IPR052026">
    <property type="entry name" value="ExeA_AAA_ATPase_DNA-bind"/>
</dbReference>
<dbReference type="Proteomes" id="UP000427769">
    <property type="component" value="Chromosome"/>
</dbReference>
<dbReference type="InterPro" id="IPR049945">
    <property type="entry name" value="AAA_22"/>
</dbReference>
<feature type="compositionally biased region" description="Low complexity" evidence="1">
    <location>
        <begin position="404"/>
        <end position="425"/>
    </location>
</feature>
<dbReference type="SMART" id="SM00382">
    <property type="entry name" value="AAA"/>
    <property type="match status" value="1"/>
</dbReference>
<dbReference type="AlphaFoldDB" id="A0A5K7ZDC0"/>
<dbReference type="EMBL" id="AP021875">
    <property type="protein sequence ID" value="BBO79138.1"/>
    <property type="molecule type" value="Genomic_DNA"/>
</dbReference>
<accession>A0A5K7ZDC0</accession>
<feature type="region of interest" description="Disordered" evidence="1">
    <location>
        <begin position="348"/>
        <end position="435"/>
    </location>
</feature>
<protein>
    <recommendedName>
        <fullName evidence="3">AAA+ ATPase domain-containing protein</fullName>
    </recommendedName>
</protein>
<dbReference type="CDD" id="cd00009">
    <property type="entry name" value="AAA"/>
    <property type="match status" value="1"/>
</dbReference>
<dbReference type="Gene3D" id="3.40.50.300">
    <property type="entry name" value="P-loop containing nucleotide triphosphate hydrolases"/>
    <property type="match status" value="1"/>
</dbReference>
<keyword evidence="2" id="KW-1133">Transmembrane helix</keyword>
<dbReference type="PANTHER" id="PTHR35894:SF1">
    <property type="entry name" value="PHOSPHORIBULOKINASE _ URIDINE KINASE FAMILY"/>
    <property type="match status" value="1"/>
</dbReference>
<evidence type="ECO:0000259" key="3">
    <source>
        <dbReference type="SMART" id="SM00382"/>
    </source>
</evidence>
<keyword evidence="5" id="KW-1185">Reference proteome</keyword>
<evidence type="ECO:0000313" key="4">
    <source>
        <dbReference type="EMBL" id="BBO79138.1"/>
    </source>
</evidence>
<feature type="transmembrane region" description="Helical" evidence="2">
    <location>
        <begin position="303"/>
        <end position="321"/>
    </location>
</feature>
<dbReference type="InterPro" id="IPR027417">
    <property type="entry name" value="P-loop_NTPase"/>
</dbReference>
<dbReference type="InterPro" id="IPR003593">
    <property type="entry name" value="AAA+_ATPase"/>
</dbReference>